<dbReference type="Gene3D" id="1.20.1530.20">
    <property type="match status" value="1"/>
</dbReference>
<feature type="transmembrane region" description="Helical" evidence="9">
    <location>
        <begin position="43"/>
        <end position="61"/>
    </location>
</feature>
<feature type="domain" description="UspA" evidence="11">
    <location>
        <begin position="624"/>
        <end position="751"/>
    </location>
</feature>
<comment type="subcellular location">
    <subcellularLocation>
        <location evidence="1">Membrane</location>
        <topology evidence="1">Multi-pass membrane protein</topology>
    </subcellularLocation>
</comment>
<dbReference type="Pfam" id="PF00999">
    <property type="entry name" value="Na_H_Exchanger"/>
    <property type="match status" value="1"/>
</dbReference>
<feature type="transmembrane region" description="Helical" evidence="9">
    <location>
        <begin position="137"/>
        <end position="163"/>
    </location>
</feature>
<evidence type="ECO:0000313" key="14">
    <source>
        <dbReference type="Proteomes" id="UP000306441"/>
    </source>
</evidence>
<comment type="caution">
    <text evidence="13">The sequence shown here is derived from an EMBL/GenBank/DDBJ whole genome shotgun (WGS) entry which is preliminary data.</text>
</comment>
<dbReference type="CDD" id="cd00293">
    <property type="entry name" value="USP-like"/>
    <property type="match status" value="1"/>
</dbReference>
<feature type="transmembrane region" description="Helical" evidence="9">
    <location>
        <begin position="175"/>
        <end position="198"/>
    </location>
</feature>
<dbReference type="InterPro" id="IPR006015">
    <property type="entry name" value="Universal_stress_UspA"/>
</dbReference>
<evidence type="ECO:0000256" key="1">
    <source>
        <dbReference type="ARBA" id="ARBA00004141"/>
    </source>
</evidence>
<dbReference type="Gene3D" id="3.40.50.12370">
    <property type="match status" value="1"/>
</dbReference>
<dbReference type="Proteomes" id="UP000306441">
    <property type="component" value="Unassembled WGS sequence"/>
</dbReference>
<accession>A0ABY2Q6N3</accession>
<dbReference type="InterPro" id="IPR050794">
    <property type="entry name" value="CPA2_transporter"/>
</dbReference>
<comment type="similarity">
    <text evidence="2">Belongs to the universal stress protein A family.</text>
</comment>
<dbReference type="InterPro" id="IPR006016">
    <property type="entry name" value="UspA"/>
</dbReference>
<keyword evidence="4 9" id="KW-0812">Transmembrane</keyword>
<dbReference type="InterPro" id="IPR006153">
    <property type="entry name" value="Cation/H_exchanger_TM"/>
</dbReference>
<reference evidence="13 14" key="1">
    <citation type="submission" date="2019-04" db="EMBL/GenBank/DDBJ databases">
        <title>Mesorhizobium composti sp. nov., isolated from compost.</title>
        <authorList>
            <person name="Lin S.-Y."/>
            <person name="Hameed A."/>
            <person name="Hsieh Y.-T."/>
            <person name="Young C.-C."/>
        </authorList>
    </citation>
    <scope>NUCLEOTIDE SEQUENCE [LARGE SCALE GENOMIC DNA]</scope>
    <source>
        <strain evidence="13 14">CC-YTH430</strain>
    </source>
</reference>
<feature type="transmembrane region" description="Helical" evidence="9">
    <location>
        <begin position="423"/>
        <end position="446"/>
    </location>
</feature>
<evidence type="ECO:0000256" key="3">
    <source>
        <dbReference type="ARBA" id="ARBA00022448"/>
    </source>
</evidence>
<keyword evidence="3" id="KW-0813">Transport</keyword>
<keyword evidence="7 9" id="KW-0472">Membrane</keyword>
<feature type="transmembrane region" description="Helical" evidence="9">
    <location>
        <begin position="73"/>
        <end position="92"/>
    </location>
</feature>
<evidence type="ECO:0000256" key="7">
    <source>
        <dbReference type="ARBA" id="ARBA00023136"/>
    </source>
</evidence>
<feature type="transmembrane region" description="Helical" evidence="9">
    <location>
        <begin position="359"/>
        <end position="380"/>
    </location>
</feature>
<protein>
    <submittedName>
        <fullName evidence="13">Potassium transporter</fullName>
    </submittedName>
</protein>
<dbReference type="PANTHER" id="PTHR32468">
    <property type="entry name" value="CATION/H + ANTIPORTER"/>
    <property type="match status" value="1"/>
</dbReference>
<dbReference type="Pfam" id="PF00582">
    <property type="entry name" value="Usp"/>
    <property type="match status" value="1"/>
</dbReference>
<evidence type="ECO:0000313" key="13">
    <source>
        <dbReference type="EMBL" id="THF55984.1"/>
    </source>
</evidence>
<feature type="compositionally biased region" description="Basic and acidic residues" evidence="8">
    <location>
        <begin position="754"/>
        <end position="788"/>
    </location>
</feature>
<evidence type="ECO:0000256" key="6">
    <source>
        <dbReference type="ARBA" id="ARBA00023065"/>
    </source>
</evidence>
<dbReference type="EMBL" id="SSNY01000009">
    <property type="protein sequence ID" value="THF55984.1"/>
    <property type="molecule type" value="Genomic_DNA"/>
</dbReference>
<feature type="transmembrane region" description="Helical" evidence="9">
    <location>
        <begin position="327"/>
        <end position="347"/>
    </location>
</feature>
<evidence type="ECO:0000256" key="8">
    <source>
        <dbReference type="SAM" id="MobiDB-lite"/>
    </source>
</evidence>
<feature type="domain" description="Cation/H+ exchanger transmembrane" evidence="12">
    <location>
        <begin position="57"/>
        <end position="446"/>
    </location>
</feature>
<feature type="chain" id="PRO_5047153765" evidence="10">
    <location>
        <begin position="28"/>
        <end position="788"/>
    </location>
</feature>
<dbReference type="SUPFAM" id="SSF52402">
    <property type="entry name" value="Adenine nucleotide alpha hydrolases-like"/>
    <property type="match status" value="1"/>
</dbReference>
<feature type="transmembrane region" description="Helical" evidence="9">
    <location>
        <begin position="104"/>
        <end position="125"/>
    </location>
</feature>
<evidence type="ECO:0000256" key="2">
    <source>
        <dbReference type="ARBA" id="ARBA00008791"/>
    </source>
</evidence>
<name>A0ABY2Q6N3_9HYPH</name>
<dbReference type="PRINTS" id="PR01438">
    <property type="entry name" value="UNVRSLSTRESS"/>
</dbReference>
<evidence type="ECO:0000259" key="12">
    <source>
        <dbReference type="Pfam" id="PF00999"/>
    </source>
</evidence>
<gene>
    <name evidence="13" type="ORF">E6C48_15385</name>
</gene>
<dbReference type="RefSeq" id="WP_136358763.1">
    <property type="nucleotide sequence ID" value="NZ_SSNY01000009.1"/>
</dbReference>
<keyword evidence="10" id="KW-0732">Signal</keyword>
<feature type="transmembrane region" description="Helical" evidence="9">
    <location>
        <begin position="210"/>
        <end position="235"/>
    </location>
</feature>
<evidence type="ECO:0000256" key="9">
    <source>
        <dbReference type="SAM" id="Phobius"/>
    </source>
</evidence>
<evidence type="ECO:0000259" key="11">
    <source>
        <dbReference type="Pfam" id="PF00582"/>
    </source>
</evidence>
<evidence type="ECO:0000256" key="4">
    <source>
        <dbReference type="ARBA" id="ARBA00022692"/>
    </source>
</evidence>
<feature type="signal peptide" evidence="10">
    <location>
        <begin position="1"/>
        <end position="27"/>
    </location>
</feature>
<feature type="region of interest" description="Disordered" evidence="8">
    <location>
        <begin position="753"/>
        <end position="788"/>
    </location>
</feature>
<keyword evidence="14" id="KW-1185">Reference proteome</keyword>
<dbReference type="PANTHER" id="PTHR32468:SF0">
    <property type="entry name" value="K(+)_H(+) ANTIPORTER 1"/>
    <property type="match status" value="1"/>
</dbReference>
<proteinExistence type="inferred from homology"/>
<feature type="transmembrane region" description="Helical" evidence="9">
    <location>
        <begin position="282"/>
        <end position="315"/>
    </location>
</feature>
<dbReference type="InterPro" id="IPR038770">
    <property type="entry name" value="Na+/solute_symporter_sf"/>
</dbReference>
<evidence type="ECO:0000256" key="10">
    <source>
        <dbReference type="SAM" id="SignalP"/>
    </source>
</evidence>
<feature type="transmembrane region" description="Helical" evidence="9">
    <location>
        <begin position="241"/>
        <end position="261"/>
    </location>
</feature>
<evidence type="ECO:0000256" key="5">
    <source>
        <dbReference type="ARBA" id="ARBA00022989"/>
    </source>
</evidence>
<sequence length="788" mass="83637">MQAQTRSTPRFRALPIAAFLCVATALATTAAWGAEEQKSAGASEALFIAQILLLLVVGRSFGELLERLGQPAVMGQLIGGVLLGPSLFGWLWPEAQHFIFPADAAQKSMTVAMADLGILMLLLLTGMETDLRLVRRVSAACFSISATGIVLPFACGFGLAQLLPDSLLPRPDQRLVAGLFLGTALSISSVKIVAIVVREMNFMRRDLGQVIVASAIIEDTIGWVVIAMTFGIATSGTLNPMSLLATVGGTILFMVLSLTVGRRIVFVLIRWANDTLRSEYAVITVILIIMGAMALITNFIGVHTVLGAFVAGILVGESPILSDRIESQLRGIITALFMPVFFGMAGLEADLTVLADPTLALLTFGLIIVASVGKFSGAFAGSRLANLSWKEAFAVGSAMNARGSTEVIVATIGLSMNILSHNLFTMIVTMAVATTLMMPPMLRWALSRIPLHPGEKERLERETLDERGFVARLKRLLLVADDSAIGRFTAQLAGLLGGARGMPTTLLPLAARSDPQSAADSHLEALKRGARVSASAAMEGENLSVDHMQFTTRTDRQATAESVAEEARKGYDLMLVGIDRALTPKGAYSKKLDELTSGFDGPLCLVFKGKSKGARVPVLDQGSTILVPVNGTEVSRRAADVALTMARATGANVRALYVQLTGQGSGSGTSLSHRHEEATLKDVSDMAERYGVAVKTDLRTRRAAAETICKEAARGTAVVVMGVTQRSGKDLLLGETAAGVVARCEAPVVLVAAERARRGDTEAEAQRTGKADARDPRAEPSPKEYKPD</sequence>
<keyword evidence="5 9" id="KW-1133">Transmembrane helix</keyword>
<keyword evidence="6" id="KW-0406">Ion transport</keyword>
<organism evidence="13 14">
    <name type="scientific">Ollibium composti</name>
    <dbReference type="NCBI Taxonomy" id="2675109"/>
    <lineage>
        <taxon>Bacteria</taxon>
        <taxon>Pseudomonadati</taxon>
        <taxon>Pseudomonadota</taxon>
        <taxon>Alphaproteobacteria</taxon>
        <taxon>Hyphomicrobiales</taxon>
        <taxon>Phyllobacteriaceae</taxon>
        <taxon>Ollibium</taxon>
    </lineage>
</organism>